<evidence type="ECO:0000259" key="3">
    <source>
        <dbReference type="Pfam" id="PF10756"/>
    </source>
</evidence>
<dbReference type="RefSeq" id="WP_192767487.1">
    <property type="nucleotide sequence ID" value="NZ_JADBEB010000001.1"/>
</dbReference>
<evidence type="ECO:0000256" key="1">
    <source>
        <dbReference type="SAM" id="MobiDB-lite"/>
    </source>
</evidence>
<organism evidence="4 5">
    <name type="scientific">Plantactinospora soyae</name>
    <dbReference type="NCBI Taxonomy" id="1544732"/>
    <lineage>
        <taxon>Bacteria</taxon>
        <taxon>Bacillati</taxon>
        <taxon>Actinomycetota</taxon>
        <taxon>Actinomycetes</taxon>
        <taxon>Micromonosporales</taxon>
        <taxon>Micromonosporaceae</taxon>
        <taxon>Plantactinospora</taxon>
    </lineage>
</organism>
<sequence>MSKTSTLRFRHNQAISVAAVIAFLGALPLATSRWYLAPLLLVPVAIGVWALRAGTDADPAGVRIRALLGQHRIPWSDILELASDPRGQAMVRLRDGRTTALPAVRSVDLPALITASGQSLGESRPNQPAAQAHDATPERTDPTGQ</sequence>
<proteinExistence type="predicted"/>
<dbReference type="InterPro" id="IPR019692">
    <property type="entry name" value="CFP-6_PH"/>
</dbReference>
<feature type="compositionally biased region" description="Basic and acidic residues" evidence="1">
    <location>
        <begin position="135"/>
        <end position="145"/>
    </location>
</feature>
<keyword evidence="2" id="KW-0472">Membrane</keyword>
<dbReference type="Pfam" id="PF10756">
    <property type="entry name" value="bPH_6"/>
    <property type="match status" value="1"/>
</dbReference>
<evidence type="ECO:0000313" key="5">
    <source>
        <dbReference type="Proteomes" id="UP000649753"/>
    </source>
</evidence>
<keyword evidence="2" id="KW-1133">Transmembrane helix</keyword>
<comment type="caution">
    <text evidence="4">The sequence shown here is derived from an EMBL/GenBank/DDBJ whole genome shotgun (WGS) entry which is preliminary data.</text>
</comment>
<dbReference type="AlphaFoldDB" id="A0A927QX54"/>
<keyword evidence="2" id="KW-0812">Transmembrane</keyword>
<dbReference type="Proteomes" id="UP000649753">
    <property type="component" value="Unassembled WGS sequence"/>
</dbReference>
<keyword evidence="5" id="KW-1185">Reference proteome</keyword>
<feature type="transmembrane region" description="Helical" evidence="2">
    <location>
        <begin position="12"/>
        <end position="30"/>
    </location>
</feature>
<feature type="compositionally biased region" description="Polar residues" evidence="1">
    <location>
        <begin position="117"/>
        <end position="129"/>
    </location>
</feature>
<protein>
    <recommendedName>
        <fullName evidence="3">Low molecular weight protein antigen 6 PH domain-containing protein</fullName>
    </recommendedName>
</protein>
<feature type="transmembrane region" description="Helical" evidence="2">
    <location>
        <begin position="36"/>
        <end position="55"/>
    </location>
</feature>
<evidence type="ECO:0000313" key="4">
    <source>
        <dbReference type="EMBL" id="MBE1487680.1"/>
    </source>
</evidence>
<feature type="region of interest" description="Disordered" evidence="1">
    <location>
        <begin position="117"/>
        <end position="145"/>
    </location>
</feature>
<feature type="domain" description="Low molecular weight protein antigen 6 PH" evidence="3">
    <location>
        <begin position="52"/>
        <end position="121"/>
    </location>
</feature>
<reference evidence="4" key="1">
    <citation type="submission" date="2020-10" db="EMBL/GenBank/DDBJ databases">
        <title>Sequencing the genomes of 1000 actinobacteria strains.</title>
        <authorList>
            <person name="Klenk H.-P."/>
        </authorList>
    </citation>
    <scope>NUCLEOTIDE SEQUENCE</scope>
    <source>
        <strain evidence="4">DSM 46832</strain>
    </source>
</reference>
<name>A0A927QX54_9ACTN</name>
<accession>A0A927QX54</accession>
<evidence type="ECO:0000256" key="2">
    <source>
        <dbReference type="SAM" id="Phobius"/>
    </source>
</evidence>
<dbReference type="EMBL" id="JADBEB010000001">
    <property type="protein sequence ID" value="MBE1487680.1"/>
    <property type="molecule type" value="Genomic_DNA"/>
</dbReference>
<gene>
    <name evidence="4" type="ORF">H4W31_003318</name>
</gene>